<evidence type="ECO:0000313" key="2">
    <source>
        <dbReference type="Proteomes" id="UP000001542"/>
    </source>
</evidence>
<accession>A2E8H9</accession>
<dbReference type="AlphaFoldDB" id="A2E8H9"/>
<organism evidence="1 2">
    <name type="scientific">Trichomonas vaginalis (strain ATCC PRA-98 / G3)</name>
    <dbReference type="NCBI Taxonomy" id="412133"/>
    <lineage>
        <taxon>Eukaryota</taxon>
        <taxon>Metamonada</taxon>
        <taxon>Parabasalia</taxon>
        <taxon>Trichomonadida</taxon>
        <taxon>Trichomonadidae</taxon>
        <taxon>Trichomonas</taxon>
    </lineage>
</organism>
<dbReference type="VEuPathDB" id="TrichDB:TVAG_410130"/>
<dbReference type="RefSeq" id="XP_001323239.1">
    <property type="nucleotide sequence ID" value="XM_001323204.1"/>
</dbReference>
<dbReference type="Proteomes" id="UP000001542">
    <property type="component" value="Unassembled WGS sequence"/>
</dbReference>
<sequence length="222" mass="25726">MSELSDLEKFNAFFNDDIGRCLISFIKSQNCPKIYLNTFNQIEEDARNNKYKDTSKLADDIILFCKNIAHNIGDSPISYGFLQFSKGIKEKSQNQNKIRTLKDILNDLDREFNEYWNLLPDSLQELYNLPSQEGNTLPTYDPVVERVQGEVYNQECRDFIYKGILELKTDDQIQGLVEVLKKNCEVESLASMDYTINFKDMNPIAVSQLKKYLTEANMPKNS</sequence>
<dbReference type="VEuPathDB" id="TrichDB:TVAGG3_0358940"/>
<gene>
    <name evidence="1" type="ORF">TVAG_410130</name>
</gene>
<keyword evidence="2" id="KW-1185">Reference proteome</keyword>
<dbReference type="SMR" id="A2E8H9"/>
<evidence type="ECO:0000313" key="1">
    <source>
        <dbReference type="EMBL" id="EAY11016.1"/>
    </source>
</evidence>
<reference evidence="1" key="1">
    <citation type="submission" date="2006-10" db="EMBL/GenBank/DDBJ databases">
        <authorList>
            <person name="Amadeo P."/>
            <person name="Zhao Q."/>
            <person name="Wortman J."/>
            <person name="Fraser-Liggett C."/>
            <person name="Carlton J."/>
        </authorList>
    </citation>
    <scope>NUCLEOTIDE SEQUENCE</scope>
    <source>
        <strain evidence="1">G3</strain>
    </source>
</reference>
<proteinExistence type="predicted"/>
<dbReference type="KEGG" id="tva:4768955"/>
<reference evidence="1" key="2">
    <citation type="journal article" date="2007" name="Science">
        <title>Draft genome sequence of the sexually transmitted pathogen Trichomonas vaginalis.</title>
        <authorList>
            <person name="Carlton J.M."/>
            <person name="Hirt R.P."/>
            <person name="Silva J.C."/>
            <person name="Delcher A.L."/>
            <person name="Schatz M."/>
            <person name="Zhao Q."/>
            <person name="Wortman J.R."/>
            <person name="Bidwell S.L."/>
            <person name="Alsmark U.C.M."/>
            <person name="Besteiro S."/>
            <person name="Sicheritz-Ponten T."/>
            <person name="Noel C.J."/>
            <person name="Dacks J.B."/>
            <person name="Foster P.G."/>
            <person name="Simillion C."/>
            <person name="Van de Peer Y."/>
            <person name="Miranda-Saavedra D."/>
            <person name="Barton G.J."/>
            <person name="Westrop G.D."/>
            <person name="Mueller S."/>
            <person name="Dessi D."/>
            <person name="Fiori P.L."/>
            <person name="Ren Q."/>
            <person name="Paulsen I."/>
            <person name="Zhang H."/>
            <person name="Bastida-Corcuera F.D."/>
            <person name="Simoes-Barbosa A."/>
            <person name="Brown M.T."/>
            <person name="Hayes R.D."/>
            <person name="Mukherjee M."/>
            <person name="Okumura C.Y."/>
            <person name="Schneider R."/>
            <person name="Smith A.J."/>
            <person name="Vanacova S."/>
            <person name="Villalvazo M."/>
            <person name="Haas B.J."/>
            <person name="Pertea M."/>
            <person name="Feldblyum T.V."/>
            <person name="Utterback T.R."/>
            <person name="Shu C.L."/>
            <person name="Osoegawa K."/>
            <person name="de Jong P.J."/>
            <person name="Hrdy I."/>
            <person name="Horvathova L."/>
            <person name="Zubacova Z."/>
            <person name="Dolezal P."/>
            <person name="Malik S.B."/>
            <person name="Logsdon J.M. Jr."/>
            <person name="Henze K."/>
            <person name="Gupta A."/>
            <person name="Wang C.C."/>
            <person name="Dunne R.L."/>
            <person name="Upcroft J.A."/>
            <person name="Upcroft P."/>
            <person name="White O."/>
            <person name="Salzberg S.L."/>
            <person name="Tang P."/>
            <person name="Chiu C.-H."/>
            <person name="Lee Y.-S."/>
            <person name="Embley T.M."/>
            <person name="Coombs G.H."/>
            <person name="Mottram J.C."/>
            <person name="Tachezy J."/>
            <person name="Fraser-Liggett C.M."/>
            <person name="Johnson P.J."/>
        </authorList>
    </citation>
    <scope>NUCLEOTIDE SEQUENCE [LARGE SCALE GENOMIC DNA]</scope>
    <source>
        <strain evidence="1">G3</strain>
    </source>
</reference>
<dbReference type="EMBL" id="DS113327">
    <property type="protein sequence ID" value="EAY11016.1"/>
    <property type="molecule type" value="Genomic_DNA"/>
</dbReference>
<name>A2E8H9_TRIV3</name>
<dbReference type="InParanoid" id="A2E8H9"/>
<protein>
    <submittedName>
        <fullName evidence="1">Uncharacterized protein</fullName>
    </submittedName>
</protein>